<evidence type="ECO:0000313" key="3">
    <source>
        <dbReference type="EMBL" id="THF51300.1"/>
    </source>
</evidence>
<feature type="domain" description="Copper-binding protein MbnP-like" evidence="2">
    <location>
        <begin position="35"/>
        <end position="237"/>
    </location>
</feature>
<keyword evidence="1" id="KW-0732">Signal</keyword>
<comment type="caution">
    <text evidence="3">The sequence shown here is derived from an EMBL/GenBank/DDBJ whole genome shotgun (WGS) entry which is preliminary data.</text>
</comment>
<dbReference type="OrthoDB" id="1422031at2"/>
<gene>
    <name evidence="3" type="ORF">E6C50_05900</name>
</gene>
<accession>A0A4V3W8H9</accession>
<sequence>MKFKLINTVIAVALAIALGSCTNDNDVVNATEGSGSLKIKFDHRYGDVDFIMGAPYTTSQGETIKVDNIKYIVSNIVLIKEEGGTYVYPKSKSYFIIKEQTPSLFTIELTDVPAGNYKTVKFGIGVDQEQFNLGAAGQGDFLAQAQSEGMMWSWSAGYKFLAFEGNFTSATVTDPTLFKVHTGQTGTNYNYTEVVLDMPDKALVRPTITPQIHVMADLSKILDGATKISLSPQPNIMGGVVLASITANVSTMFSVDHVHND</sequence>
<evidence type="ECO:0000256" key="1">
    <source>
        <dbReference type="SAM" id="SignalP"/>
    </source>
</evidence>
<dbReference type="Proteomes" id="UP000307507">
    <property type="component" value="Unassembled WGS sequence"/>
</dbReference>
<evidence type="ECO:0000259" key="2">
    <source>
        <dbReference type="Pfam" id="PF20243"/>
    </source>
</evidence>
<dbReference type="PROSITE" id="PS51257">
    <property type="entry name" value="PROKAR_LIPOPROTEIN"/>
    <property type="match status" value="1"/>
</dbReference>
<reference evidence="3 4" key="1">
    <citation type="submission" date="2019-04" db="EMBL/GenBank/DDBJ databases">
        <title>Flavobacterium sp. nov. isolated from construction timber.</title>
        <authorList>
            <person name="Lin S.-Y."/>
            <person name="Chang C.-T."/>
            <person name="Young C.-C."/>
        </authorList>
    </citation>
    <scope>NUCLEOTIDE SEQUENCE [LARGE SCALE GENOMIC DNA]</scope>
    <source>
        <strain evidence="3 4">CC-CTC003</strain>
    </source>
</reference>
<organism evidence="3 4">
    <name type="scientific">Flavobacterium supellecticarium</name>
    <dbReference type="NCBI Taxonomy" id="2565924"/>
    <lineage>
        <taxon>Bacteria</taxon>
        <taxon>Pseudomonadati</taxon>
        <taxon>Bacteroidota</taxon>
        <taxon>Flavobacteriia</taxon>
        <taxon>Flavobacteriales</taxon>
        <taxon>Flavobacteriaceae</taxon>
        <taxon>Flavobacterium</taxon>
    </lineage>
</organism>
<dbReference type="Pfam" id="PF20243">
    <property type="entry name" value="MbnP"/>
    <property type="match status" value="1"/>
</dbReference>
<dbReference type="AlphaFoldDB" id="A0A4V3W8H9"/>
<dbReference type="InterPro" id="IPR046863">
    <property type="entry name" value="MbnP-like_dom"/>
</dbReference>
<dbReference type="EMBL" id="SSNZ01000002">
    <property type="protein sequence ID" value="THF51300.1"/>
    <property type="molecule type" value="Genomic_DNA"/>
</dbReference>
<feature type="signal peptide" evidence="1">
    <location>
        <begin position="1"/>
        <end position="22"/>
    </location>
</feature>
<protein>
    <recommendedName>
        <fullName evidence="2">Copper-binding protein MbnP-like domain-containing protein</fullName>
    </recommendedName>
</protein>
<evidence type="ECO:0000313" key="4">
    <source>
        <dbReference type="Proteomes" id="UP000307507"/>
    </source>
</evidence>
<name>A0A4V3W8H9_9FLAO</name>
<proteinExistence type="predicted"/>
<keyword evidence="4" id="KW-1185">Reference proteome</keyword>
<dbReference type="RefSeq" id="WP_136402286.1">
    <property type="nucleotide sequence ID" value="NZ_SSNZ01000002.1"/>
</dbReference>
<feature type="chain" id="PRO_5020303306" description="Copper-binding protein MbnP-like domain-containing protein" evidence="1">
    <location>
        <begin position="23"/>
        <end position="261"/>
    </location>
</feature>